<evidence type="ECO:0008006" key="7">
    <source>
        <dbReference type="Google" id="ProtNLM"/>
    </source>
</evidence>
<evidence type="ECO:0000259" key="4">
    <source>
        <dbReference type="Pfam" id="PF14392"/>
    </source>
</evidence>
<dbReference type="InterPro" id="IPR025836">
    <property type="entry name" value="Zn_knuckle_CX2CX4HX4C"/>
</dbReference>
<evidence type="ECO:0000313" key="6">
    <source>
        <dbReference type="Proteomes" id="UP000701853"/>
    </source>
</evidence>
<feature type="transmembrane region" description="Helical" evidence="2">
    <location>
        <begin position="21"/>
        <end position="44"/>
    </location>
</feature>
<sequence length="364" mass="41790">MWSRNHSGTNQKHRSSIKTVLNLYNNKVLCCSWFLDCVWVFVFLCKKIKQDLAELRLDDREEQAFTIPEDMGEQNAMYSFCLVGCFLTASVVNFPAMRNTMANIWHPLEGVQISNLGKKRFLFKFFNEIDISKVITGAPWTFNNHLLVFHRIGKNEDPMDVSLVYSDWWIQIHNLPPGFFRDSMAVQFGNFIGSFLEYDSKQFSYGNMNYMRIRVRIDVRIPLKRRKKVMISVTNATYVKFKYKKLTLFCFLCGCLGHGDSFCPKRLQPGTHKLVMGWDLSLRAQGRRASIVNSTWLRGNGDSSNFGNSNFRHQSRLRTSPNQGSESGGNFNPILGINLEGSRSPAILNVVQLGNNLDICQGFE</sequence>
<keyword evidence="2" id="KW-1133">Transmembrane helix</keyword>
<evidence type="ECO:0000256" key="2">
    <source>
        <dbReference type="SAM" id="Phobius"/>
    </source>
</evidence>
<reference evidence="5 6" key="1">
    <citation type="journal article" date="2021" name="bioRxiv">
        <title>The Gossypium anomalum genome as a resource for cotton improvement and evolutionary analysis of hybrid incompatibility.</title>
        <authorList>
            <person name="Grover C.E."/>
            <person name="Yuan D."/>
            <person name="Arick M.A."/>
            <person name="Miller E.R."/>
            <person name="Hu G."/>
            <person name="Peterson D.G."/>
            <person name="Wendel J.F."/>
            <person name="Udall J.A."/>
        </authorList>
    </citation>
    <scope>NUCLEOTIDE SEQUENCE [LARGE SCALE GENOMIC DNA]</scope>
    <source>
        <strain evidence="5">JFW-Udall</strain>
        <tissue evidence="5">Leaf</tissue>
    </source>
</reference>
<dbReference type="EMBL" id="JAHUZN010000008">
    <property type="protein sequence ID" value="KAG8486779.1"/>
    <property type="molecule type" value="Genomic_DNA"/>
</dbReference>
<evidence type="ECO:0000259" key="3">
    <source>
        <dbReference type="Pfam" id="PF14111"/>
    </source>
</evidence>
<dbReference type="AlphaFoldDB" id="A0A8J5YJ96"/>
<protein>
    <recommendedName>
        <fullName evidence="7">DUF4283 domain-containing protein</fullName>
    </recommendedName>
</protein>
<feature type="region of interest" description="Disordered" evidence="1">
    <location>
        <begin position="307"/>
        <end position="328"/>
    </location>
</feature>
<dbReference type="Pfam" id="PF14111">
    <property type="entry name" value="DUF4283"/>
    <property type="match status" value="1"/>
</dbReference>
<keyword evidence="6" id="KW-1185">Reference proteome</keyword>
<evidence type="ECO:0000313" key="5">
    <source>
        <dbReference type="EMBL" id="KAG8486779.1"/>
    </source>
</evidence>
<dbReference type="PANTHER" id="PTHR31286:SF153">
    <property type="entry name" value="DUF4283 DOMAIN PROTEIN"/>
    <property type="match status" value="1"/>
</dbReference>
<keyword evidence="2" id="KW-0472">Membrane</keyword>
<keyword evidence="2" id="KW-0812">Transmembrane</keyword>
<dbReference type="InterPro" id="IPR025558">
    <property type="entry name" value="DUF4283"/>
</dbReference>
<dbReference type="InterPro" id="IPR040256">
    <property type="entry name" value="At4g02000-like"/>
</dbReference>
<feature type="compositionally biased region" description="Polar residues" evidence="1">
    <location>
        <begin position="317"/>
        <end position="328"/>
    </location>
</feature>
<dbReference type="Pfam" id="PF14392">
    <property type="entry name" value="zf-CCHC_4"/>
    <property type="match status" value="1"/>
</dbReference>
<feature type="domain" description="DUF4283" evidence="3">
    <location>
        <begin position="79"/>
        <end position="158"/>
    </location>
</feature>
<proteinExistence type="predicted"/>
<accession>A0A8J5YJ96</accession>
<dbReference type="OrthoDB" id="1001312at2759"/>
<organism evidence="5 6">
    <name type="scientific">Gossypium anomalum</name>
    <dbReference type="NCBI Taxonomy" id="47600"/>
    <lineage>
        <taxon>Eukaryota</taxon>
        <taxon>Viridiplantae</taxon>
        <taxon>Streptophyta</taxon>
        <taxon>Embryophyta</taxon>
        <taxon>Tracheophyta</taxon>
        <taxon>Spermatophyta</taxon>
        <taxon>Magnoliopsida</taxon>
        <taxon>eudicotyledons</taxon>
        <taxon>Gunneridae</taxon>
        <taxon>Pentapetalae</taxon>
        <taxon>rosids</taxon>
        <taxon>malvids</taxon>
        <taxon>Malvales</taxon>
        <taxon>Malvaceae</taxon>
        <taxon>Malvoideae</taxon>
        <taxon>Gossypium</taxon>
    </lineage>
</organism>
<gene>
    <name evidence="5" type="ORF">CXB51_020121</name>
</gene>
<dbReference type="PANTHER" id="PTHR31286">
    <property type="entry name" value="GLYCINE-RICH CELL WALL STRUCTURAL PROTEIN 1.8-LIKE"/>
    <property type="match status" value="1"/>
</dbReference>
<feature type="domain" description="Zinc knuckle CX2CX4HX4C" evidence="4">
    <location>
        <begin position="217"/>
        <end position="265"/>
    </location>
</feature>
<evidence type="ECO:0000256" key="1">
    <source>
        <dbReference type="SAM" id="MobiDB-lite"/>
    </source>
</evidence>
<name>A0A8J5YJ96_9ROSI</name>
<dbReference type="Proteomes" id="UP000701853">
    <property type="component" value="Chromosome 8"/>
</dbReference>
<comment type="caution">
    <text evidence="5">The sequence shown here is derived from an EMBL/GenBank/DDBJ whole genome shotgun (WGS) entry which is preliminary data.</text>
</comment>